<evidence type="ECO:0000313" key="2">
    <source>
        <dbReference type="EMBL" id="QHT09785.1"/>
    </source>
</evidence>
<keyword evidence="1" id="KW-1133">Transmembrane helix</keyword>
<keyword evidence="1" id="KW-0472">Membrane</keyword>
<sequence>MKAIYIFFCVLFIILMSIYIFHARKELYLADYDKLQYCARRPSKKCTAWYY</sequence>
<dbReference type="AlphaFoldDB" id="A0A6C0D249"/>
<name>A0A6C0D249_9ZZZZ</name>
<proteinExistence type="predicted"/>
<accession>A0A6C0D249</accession>
<organism evidence="2">
    <name type="scientific">viral metagenome</name>
    <dbReference type="NCBI Taxonomy" id="1070528"/>
    <lineage>
        <taxon>unclassified sequences</taxon>
        <taxon>metagenomes</taxon>
        <taxon>organismal metagenomes</taxon>
    </lineage>
</organism>
<feature type="transmembrane region" description="Helical" evidence="1">
    <location>
        <begin position="5"/>
        <end position="22"/>
    </location>
</feature>
<dbReference type="EMBL" id="MN739515">
    <property type="protein sequence ID" value="QHT09785.1"/>
    <property type="molecule type" value="Genomic_DNA"/>
</dbReference>
<reference evidence="2" key="1">
    <citation type="journal article" date="2020" name="Nature">
        <title>Giant virus diversity and host interactions through global metagenomics.</title>
        <authorList>
            <person name="Schulz F."/>
            <person name="Roux S."/>
            <person name="Paez-Espino D."/>
            <person name="Jungbluth S."/>
            <person name="Walsh D.A."/>
            <person name="Denef V.J."/>
            <person name="McMahon K.D."/>
            <person name="Konstantinidis K.T."/>
            <person name="Eloe-Fadrosh E.A."/>
            <person name="Kyrpides N.C."/>
            <person name="Woyke T."/>
        </authorList>
    </citation>
    <scope>NUCLEOTIDE SEQUENCE</scope>
    <source>
        <strain evidence="2">GVMAG-M-3300023174-102</strain>
    </source>
</reference>
<evidence type="ECO:0000256" key="1">
    <source>
        <dbReference type="SAM" id="Phobius"/>
    </source>
</evidence>
<protein>
    <submittedName>
        <fullName evidence="2">Uncharacterized protein</fullName>
    </submittedName>
</protein>
<keyword evidence="1" id="KW-0812">Transmembrane</keyword>